<reference evidence="2 3" key="1">
    <citation type="submission" date="2019-07" db="EMBL/GenBank/DDBJ databases">
        <title>De Novo Assembly of kiwifruit Actinidia rufa.</title>
        <authorList>
            <person name="Sugita-Konishi S."/>
            <person name="Sato K."/>
            <person name="Mori E."/>
            <person name="Abe Y."/>
            <person name="Kisaki G."/>
            <person name="Hamano K."/>
            <person name="Suezawa K."/>
            <person name="Otani M."/>
            <person name="Fukuda T."/>
            <person name="Manabe T."/>
            <person name="Gomi K."/>
            <person name="Tabuchi M."/>
            <person name="Akimitsu K."/>
            <person name="Kataoka I."/>
        </authorList>
    </citation>
    <scope>NUCLEOTIDE SEQUENCE [LARGE SCALE GENOMIC DNA]</scope>
    <source>
        <strain evidence="3">cv. Fuchu</strain>
    </source>
</reference>
<evidence type="ECO:0000313" key="2">
    <source>
        <dbReference type="EMBL" id="GFZ10983.1"/>
    </source>
</evidence>
<evidence type="ECO:0000313" key="3">
    <source>
        <dbReference type="Proteomes" id="UP000585474"/>
    </source>
</evidence>
<dbReference type="AlphaFoldDB" id="A0A7J0GJJ5"/>
<dbReference type="PANTHER" id="PTHR23355:SF42">
    <property type="entry name" value="RIBONUCLEASE II, CHLOROPLASTIC_MITOCHONDRIAL"/>
    <property type="match status" value="1"/>
</dbReference>
<name>A0A7J0GJJ5_9ERIC</name>
<sequence>MAVLEATLSKASLRPSWKSSMPYANGNEFIDRIDLTHLKVYAIDVDEADERNKVEGCRIKVLIYVADPSSSVQPGTKIDREAMRQATSVFLPTATYPMFPEKLAMKGMSLKQGKLCKAVTVFVVLHYDGSIAEYTVDNSIIKPTYMLTYESATELLYLNLEEEAELKILSQAVTLRLQWCRKQTGNIPDLWHDFDKMIAFRSSLLSHGWQSKLLLLHQEIALVRLLDNGFQFENLVQELQMPMDALAISATCSYMTSYLDSTFGYGN</sequence>
<accession>A0A7J0GJJ5</accession>
<dbReference type="InterPro" id="IPR050180">
    <property type="entry name" value="RNR_Ribonuclease"/>
</dbReference>
<protein>
    <submittedName>
        <fullName evidence="2">Ribonuclease II/R family protein</fullName>
    </submittedName>
</protein>
<dbReference type="SUPFAM" id="SSF50249">
    <property type="entry name" value="Nucleic acid-binding proteins"/>
    <property type="match status" value="1"/>
</dbReference>
<evidence type="ECO:0000259" key="1">
    <source>
        <dbReference type="SMART" id="SM00955"/>
    </source>
</evidence>
<dbReference type="SMART" id="SM00955">
    <property type="entry name" value="RNB"/>
    <property type="match status" value="1"/>
</dbReference>
<dbReference type="InterPro" id="IPR012340">
    <property type="entry name" value="NA-bd_OB-fold"/>
</dbReference>
<dbReference type="GO" id="GO:0006402">
    <property type="term" value="P:mRNA catabolic process"/>
    <property type="evidence" value="ECO:0007669"/>
    <property type="project" value="TreeGrafter"/>
</dbReference>
<dbReference type="OrthoDB" id="1721157at2759"/>
<feature type="domain" description="RNB" evidence="1">
    <location>
        <begin position="32"/>
        <end position="261"/>
    </location>
</feature>
<dbReference type="GO" id="GO:0000932">
    <property type="term" value="C:P-body"/>
    <property type="evidence" value="ECO:0007669"/>
    <property type="project" value="TreeGrafter"/>
</dbReference>
<organism evidence="2 3">
    <name type="scientific">Actinidia rufa</name>
    <dbReference type="NCBI Taxonomy" id="165716"/>
    <lineage>
        <taxon>Eukaryota</taxon>
        <taxon>Viridiplantae</taxon>
        <taxon>Streptophyta</taxon>
        <taxon>Embryophyta</taxon>
        <taxon>Tracheophyta</taxon>
        <taxon>Spermatophyta</taxon>
        <taxon>Magnoliopsida</taxon>
        <taxon>eudicotyledons</taxon>
        <taxon>Gunneridae</taxon>
        <taxon>Pentapetalae</taxon>
        <taxon>asterids</taxon>
        <taxon>Ericales</taxon>
        <taxon>Actinidiaceae</taxon>
        <taxon>Actinidia</taxon>
    </lineage>
</organism>
<proteinExistence type="predicted"/>
<dbReference type="GO" id="GO:0000175">
    <property type="term" value="F:3'-5'-RNA exonuclease activity"/>
    <property type="evidence" value="ECO:0007669"/>
    <property type="project" value="TreeGrafter"/>
</dbReference>
<gene>
    <name evidence="2" type="ORF">Acr_22g0003810</name>
</gene>
<dbReference type="GO" id="GO:0003723">
    <property type="term" value="F:RNA binding"/>
    <property type="evidence" value="ECO:0007669"/>
    <property type="project" value="InterPro"/>
</dbReference>
<dbReference type="Proteomes" id="UP000585474">
    <property type="component" value="Unassembled WGS sequence"/>
</dbReference>
<dbReference type="PANTHER" id="PTHR23355">
    <property type="entry name" value="RIBONUCLEASE"/>
    <property type="match status" value="1"/>
</dbReference>
<keyword evidence="3" id="KW-1185">Reference proteome</keyword>
<dbReference type="InterPro" id="IPR001900">
    <property type="entry name" value="RNase_II/R"/>
</dbReference>
<dbReference type="EMBL" id="BJWL01000022">
    <property type="protein sequence ID" value="GFZ10983.1"/>
    <property type="molecule type" value="Genomic_DNA"/>
</dbReference>
<dbReference type="Pfam" id="PF00773">
    <property type="entry name" value="RNB"/>
    <property type="match status" value="1"/>
</dbReference>
<comment type="caution">
    <text evidence="2">The sequence shown here is derived from an EMBL/GenBank/DDBJ whole genome shotgun (WGS) entry which is preliminary data.</text>
</comment>